<sequence length="94" mass="11278">MFKRELVPSKPVDPLMMEFLKKNGSTLPLFPNRNFPQFPPQNIKERIKRRSCLPHQYSPHFDDHDNPENIFFGRLWKRALEHIKLPVRLPCRLS</sequence>
<accession>A0A8J2PI29</accession>
<organism evidence="1 2">
    <name type="scientific">Allacma fusca</name>
    <dbReference type="NCBI Taxonomy" id="39272"/>
    <lineage>
        <taxon>Eukaryota</taxon>
        <taxon>Metazoa</taxon>
        <taxon>Ecdysozoa</taxon>
        <taxon>Arthropoda</taxon>
        <taxon>Hexapoda</taxon>
        <taxon>Collembola</taxon>
        <taxon>Symphypleona</taxon>
        <taxon>Sminthuridae</taxon>
        <taxon>Allacma</taxon>
    </lineage>
</organism>
<dbReference type="EMBL" id="CAJVCH010324820">
    <property type="protein sequence ID" value="CAG7786749.1"/>
    <property type="molecule type" value="Genomic_DNA"/>
</dbReference>
<protein>
    <submittedName>
        <fullName evidence="1">Uncharacterized protein</fullName>
    </submittedName>
</protein>
<reference evidence="1" key="1">
    <citation type="submission" date="2021-06" db="EMBL/GenBank/DDBJ databases">
        <authorList>
            <person name="Hodson N. C."/>
            <person name="Mongue J. A."/>
            <person name="Jaron S. K."/>
        </authorList>
    </citation>
    <scope>NUCLEOTIDE SEQUENCE</scope>
</reference>
<proteinExistence type="predicted"/>
<dbReference type="Proteomes" id="UP000708208">
    <property type="component" value="Unassembled WGS sequence"/>
</dbReference>
<comment type="caution">
    <text evidence="1">The sequence shown here is derived from an EMBL/GenBank/DDBJ whole genome shotgun (WGS) entry which is preliminary data.</text>
</comment>
<dbReference type="AlphaFoldDB" id="A0A8J2PI29"/>
<gene>
    <name evidence="1" type="ORF">AFUS01_LOCUS25303</name>
</gene>
<evidence type="ECO:0000313" key="1">
    <source>
        <dbReference type="EMBL" id="CAG7786749.1"/>
    </source>
</evidence>
<evidence type="ECO:0000313" key="2">
    <source>
        <dbReference type="Proteomes" id="UP000708208"/>
    </source>
</evidence>
<name>A0A8J2PI29_9HEXA</name>
<keyword evidence="2" id="KW-1185">Reference proteome</keyword>